<feature type="region of interest" description="Disordered" evidence="1">
    <location>
        <begin position="94"/>
        <end position="114"/>
    </location>
</feature>
<keyword evidence="3" id="KW-1185">Reference proteome</keyword>
<reference evidence="2" key="1">
    <citation type="submission" date="2020-08" db="EMBL/GenBank/DDBJ databases">
        <title>Genome sequencing and assembly of the red palm weevil Rhynchophorus ferrugineus.</title>
        <authorList>
            <person name="Dias G.B."/>
            <person name="Bergman C.M."/>
            <person name="Manee M."/>
        </authorList>
    </citation>
    <scope>NUCLEOTIDE SEQUENCE</scope>
    <source>
        <strain evidence="2">AA-2017</strain>
        <tissue evidence="2">Whole larva</tissue>
    </source>
</reference>
<sequence>MSLERERFRGSIVVFTKRMDLGGSFCKVTTSKAAGRLSDADIAGHNFDVERRYEECARAYHPEHTVRVNSPGSKPGEVIKARFDVTLKRLRKTSCGNGNLHPGRPRGERKMTTSRSAVGYGAPGVTLCV</sequence>
<evidence type="ECO:0000256" key="1">
    <source>
        <dbReference type="SAM" id="MobiDB-lite"/>
    </source>
</evidence>
<name>A0A834MI43_RHYFE</name>
<dbReference type="AlphaFoldDB" id="A0A834MI43"/>
<protein>
    <submittedName>
        <fullName evidence="2">Uncharacterized protein</fullName>
    </submittedName>
</protein>
<gene>
    <name evidence="2" type="ORF">GWI33_022119</name>
</gene>
<proteinExistence type="predicted"/>
<dbReference type="Proteomes" id="UP000625711">
    <property type="component" value="Unassembled WGS sequence"/>
</dbReference>
<comment type="caution">
    <text evidence="2">The sequence shown here is derived from an EMBL/GenBank/DDBJ whole genome shotgun (WGS) entry which is preliminary data.</text>
</comment>
<accession>A0A834MI43</accession>
<evidence type="ECO:0000313" key="2">
    <source>
        <dbReference type="EMBL" id="KAF7284533.1"/>
    </source>
</evidence>
<dbReference type="EMBL" id="JAACXV010000077">
    <property type="protein sequence ID" value="KAF7284533.1"/>
    <property type="molecule type" value="Genomic_DNA"/>
</dbReference>
<evidence type="ECO:0000313" key="3">
    <source>
        <dbReference type="Proteomes" id="UP000625711"/>
    </source>
</evidence>
<organism evidence="2 3">
    <name type="scientific">Rhynchophorus ferrugineus</name>
    <name type="common">Red palm weevil</name>
    <name type="synonym">Curculio ferrugineus</name>
    <dbReference type="NCBI Taxonomy" id="354439"/>
    <lineage>
        <taxon>Eukaryota</taxon>
        <taxon>Metazoa</taxon>
        <taxon>Ecdysozoa</taxon>
        <taxon>Arthropoda</taxon>
        <taxon>Hexapoda</taxon>
        <taxon>Insecta</taxon>
        <taxon>Pterygota</taxon>
        <taxon>Neoptera</taxon>
        <taxon>Endopterygota</taxon>
        <taxon>Coleoptera</taxon>
        <taxon>Polyphaga</taxon>
        <taxon>Cucujiformia</taxon>
        <taxon>Curculionidae</taxon>
        <taxon>Dryophthorinae</taxon>
        <taxon>Rhynchophorus</taxon>
    </lineage>
</organism>